<dbReference type="OrthoDB" id="3678388at2759"/>
<organism evidence="1 2">
    <name type="scientific">Curvularia kusanoi</name>
    <name type="common">Cochliobolus kusanoi</name>
    <dbReference type="NCBI Taxonomy" id="90978"/>
    <lineage>
        <taxon>Eukaryota</taxon>
        <taxon>Fungi</taxon>
        <taxon>Dikarya</taxon>
        <taxon>Ascomycota</taxon>
        <taxon>Pezizomycotina</taxon>
        <taxon>Dothideomycetes</taxon>
        <taxon>Pleosporomycetidae</taxon>
        <taxon>Pleosporales</taxon>
        <taxon>Pleosporineae</taxon>
        <taxon>Pleosporaceae</taxon>
        <taxon>Curvularia</taxon>
    </lineage>
</organism>
<keyword evidence="2" id="KW-1185">Reference proteome</keyword>
<dbReference type="InterPro" id="IPR052895">
    <property type="entry name" value="HetReg/Transcr_Mod"/>
</dbReference>
<name>A0A9P4TK03_CURKU</name>
<dbReference type="Proteomes" id="UP000801428">
    <property type="component" value="Unassembled WGS sequence"/>
</dbReference>
<protein>
    <recommendedName>
        <fullName evidence="3">Heterokaryon incompatibility domain-containing protein</fullName>
    </recommendedName>
</protein>
<evidence type="ECO:0000313" key="2">
    <source>
        <dbReference type="Proteomes" id="UP000801428"/>
    </source>
</evidence>
<accession>A0A9P4TK03</accession>
<dbReference type="EMBL" id="SWKU01000006">
    <property type="protein sequence ID" value="KAF3006048.1"/>
    <property type="molecule type" value="Genomic_DNA"/>
</dbReference>
<sequence>MSLGERLREATKNDDDYVEEWSALWDVVKSPWWTRAWIFQEFVVAPSAIFLHSHQHVTWERLHSAMSVLIHSQRADDDHIPTVHRRINPVPSLEMVATLTQQKAHWTGVQDLKTLLSRSRKTSASNLRDKIYAVIGLADSGYNIVPNYEQPLNDVLIETTRRIIEFENSLSVLVYGSQLSQNIHLPSWVIDWTQTGNRDECLFPQSDLISPGTAETPFKFQVATGDRPALMVWGAYYGSVCAVKKHPHFSVTKGWLVDEVRVRSQGNDSEPFLCKTGVEDDDELWDLQGSVAAVFLRRSGHGYRLISPASPNNKYKQDWPIAQSDTCELQRISII</sequence>
<gene>
    <name evidence="1" type="ORF">E8E13_010874</name>
</gene>
<comment type="caution">
    <text evidence="1">The sequence shown here is derived from an EMBL/GenBank/DDBJ whole genome shotgun (WGS) entry which is preliminary data.</text>
</comment>
<dbReference type="PANTHER" id="PTHR24148">
    <property type="entry name" value="ANKYRIN REPEAT DOMAIN-CONTAINING PROTEIN 39 HOMOLOG-RELATED"/>
    <property type="match status" value="1"/>
</dbReference>
<dbReference type="AlphaFoldDB" id="A0A9P4TK03"/>
<reference evidence="1" key="1">
    <citation type="submission" date="2019-04" db="EMBL/GenBank/DDBJ databases">
        <title>Sequencing of skin fungus with MAO and IRED activity.</title>
        <authorList>
            <person name="Marsaioli A.J."/>
            <person name="Bonatto J.M.C."/>
            <person name="Reis Junior O."/>
        </authorList>
    </citation>
    <scope>NUCLEOTIDE SEQUENCE</scope>
    <source>
        <strain evidence="1">30M1</strain>
    </source>
</reference>
<evidence type="ECO:0000313" key="1">
    <source>
        <dbReference type="EMBL" id="KAF3006048.1"/>
    </source>
</evidence>
<dbReference type="PANTHER" id="PTHR24148:SF73">
    <property type="entry name" value="HET DOMAIN PROTEIN (AFU_ORTHOLOGUE AFUA_8G01020)"/>
    <property type="match status" value="1"/>
</dbReference>
<evidence type="ECO:0008006" key="3">
    <source>
        <dbReference type="Google" id="ProtNLM"/>
    </source>
</evidence>
<proteinExistence type="predicted"/>